<accession>A0AA38IGA2</accession>
<keyword evidence="3" id="KW-1185">Reference proteome</keyword>
<organism evidence="2 3">
    <name type="scientific">Zophobas morio</name>
    <dbReference type="NCBI Taxonomy" id="2755281"/>
    <lineage>
        <taxon>Eukaryota</taxon>
        <taxon>Metazoa</taxon>
        <taxon>Ecdysozoa</taxon>
        <taxon>Arthropoda</taxon>
        <taxon>Hexapoda</taxon>
        <taxon>Insecta</taxon>
        <taxon>Pterygota</taxon>
        <taxon>Neoptera</taxon>
        <taxon>Endopterygota</taxon>
        <taxon>Coleoptera</taxon>
        <taxon>Polyphaga</taxon>
        <taxon>Cucujiformia</taxon>
        <taxon>Tenebrionidae</taxon>
        <taxon>Zophobas</taxon>
    </lineage>
</organism>
<reference evidence="2" key="1">
    <citation type="journal article" date="2023" name="G3 (Bethesda)">
        <title>Whole genome assemblies of Zophobas morio and Tenebrio molitor.</title>
        <authorList>
            <person name="Kaur S."/>
            <person name="Stinson S.A."/>
            <person name="diCenzo G.C."/>
        </authorList>
    </citation>
    <scope>NUCLEOTIDE SEQUENCE</scope>
    <source>
        <strain evidence="2">QUZm001</strain>
    </source>
</reference>
<sequence length="107" mass="11796">MVENSKEESCEDAQPQESGGVFEGTHDVTDRYGTLTNWNKSLHCARSEDLAGPRCCCLLSEHTSRTTLNACRWNFQNSQTHVLLLPARPDRSVLVGDAQGDVCVVVC</sequence>
<name>A0AA38IGA2_9CUCU</name>
<gene>
    <name evidence="2" type="ORF">Zmor_014857</name>
</gene>
<evidence type="ECO:0000313" key="2">
    <source>
        <dbReference type="EMBL" id="KAJ3655740.1"/>
    </source>
</evidence>
<dbReference type="EMBL" id="JALNTZ010000004">
    <property type="protein sequence ID" value="KAJ3655740.1"/>
    <property type="molecule type" value="Genomic_DNA"/>
</dbReference>
<evidence type="ECO:0000256" key="1">
    <source>
        <dbReference type="SAM" id="MobiDB-lite"/>
    </source>
</evidence>
<comment type="caution">
    <text evidence="2">The sequence shown here is derived from an EMBL/GenBank/DDBJ whole genome shotgun (WGS) entry which is preliminary data.</text>
</comment>
<dbReference type="Proteomes" id="UP001168821">
    <property type="component" value="Unassembled WGS sequence"/>
</dbReference>
<proteinExistence type="predicted"/>
<dbReference type="AlphaFoldDB" id="A0AA38IGA2"/>
<evidence type="ECO:0000313" key="3">
    <source>
        <dbReference type="Proteomes" id="UP001168821"/>
    </source>
</evidence>
<protein>
    <submittedName>
        <fullName evidence="2">Uncharacterized protein</fullName>
    </submittedName>
</protein>
<feature type="region of interest" description="Disordered" evidence="1">
    <location>
        <begin position="1"/>
        <end position="25"/>
    </location>
</feature>